<evidence type="ECO:0000259" key="12">
    <source>
        <dbReference type="PROSITE" id="PS50112"/>
    </source>
</evidence>
<dbReference type="PROSITE" id="PS50112">
    <property type="entry name" value="PAS"/>
    <property type="match status" value="1"/>
</dbReference>
<keyword evidence="8" id="KW-0804">Transcription</keyword>
<evidence type="ECO:0000313" key="13">
    <source>
        <dbReference type="EMBL" id="KAG5844123.1"/>
    </source>
</evidence>
<dbReference type="Gene3D" id="3.30.450.20">
    <property type="entry name" value="PAS domain"/>
    <property type="match status" value="1"/>
</dbReference>
<keyword evidence="10" id="KW-0379">Hydroxylation</keyword>
<dbReference type="Pfam" id="PF14598">
    <property type="entry name" value="PAS_11"/>
    <property type="match status" value="1"/>
</dbReference>
<evidence type="ECO:0000256" key="6">
    <source>
        <dbReference type="ARBA" id="ARBA00023125"/>
    </source>
</evidence>
<dbReference type="InterPro" id="IPR035965">
    <property type="entry name" value="PAS-like_dom_sf"/>
</dbReference>
<feature type="domain" description="PAS" evidence="12">
    <location>
        <begin position="21"/>
        <end position="70"/>
    </location>
</feature>
<sequence length="273" mass="30803">MSGAYDTNLNCSAFLSKHSPDMRFTYCQPRVFQLTGYTETDLLGHSVYQYYHASDCQHVHKAHLSLFSKGQTSTGKYRLLVKHGGYVWVETVATVVYNSRTGQLQSVICINYILSEVEQSGVMFSLEQMERLLKPLASSPAPVSPLLLPGAILLDELSQKAADPRDSESPGGSTWTREYEGHLNDIPEKDNFTTCHKGSNHMAKQHTKLRTWRLWLHISQWMEKTSSSLPFQTWRELSMKGRNSSIPSPSPSQTWRLRAMPPPSHTSTTCGHV</sequence>
<feature type="compositionally biased region" description="Polar residues" evidence="11">
    <location>
        <begin position="241"/>
        <end position="255"/>
    </location>
</feature>
<dbReference type="Proteomes" id="UP001044222">
    <property type="component" value="Chromosome 8"/>
</dbReference>
<evidence type="ECO:0000256" key="5">
    <source>
        <dbReference type="ARBA" id="ARBA00023015"/>
    </source>
</evidence>
<dbReference type="GO" id="GO:0000981">
    <property type="term" value="F:DNA-binding transcription factor activity, RNA polymerase II-specific"/>
    <property type="evidence" value="ECO:0007669"/>
    <property type="project" value="TreeGrafter"/>
</dbReference>
<evidence type="ECO:0000256" key="8">
    <source>
        <dbReference type="ARBA" id="ARBA00023163"/>
    </source>
</evidence>
<keyword evidence="7" id="KW-0010">Activator</keyword>
<dbReference type="SMART" id="SM00091">
    <property type="entry name" value="PAS"/>
    <property type="match status" value="1"/>
</dbReference>
<dbReference type="AlphaFoldDB" id="A0A9D3RV01"/>
<evidence type="ECO:0000313" key="14">
    <source>
        <dbReference type="Proteomes" id="UP001044222"/>
    </source>
</evidence>
<keyword evidence="5" id="KW-0805">Transcription regulation</keyword>
<comment type="subcellular location">
    <subcellularLocation>
        <location evidence="1">Nucleus</location>
    </subcellularLocation>
</comment>
<evidence type="ECO:0000256" key="1">
    <source>
        <dbReference type="ARBA" id="ARBA00004123"/>
    </source>
</evidence>
<evidence type="ECO:0000256" key="9">
    <source>
        <dbReference type="ARBA" id="ARBA00023242"/>
    </source>
</evidence>
<evidence type="ECO:0000256" key="10">
    <source>
        <dbReference type="ARBA" id="ARBA00023278"/>
    </source>
</evidence>
<dbReference type="GO" id="GO:0000977">
    <property type="term" value="F:RNA polymerase II transcription regulatory region sequence-specific DNA binding"/>
    <property type="evidence" value="ECO:0007669"/>
    <property type="project" value="TreeGrafter"/>
</dbReference>
<dbReference type="SMART" id="SM00086">
    <property type="entry name" value="PAC"/>
    <property type="match status" value="1"/>
</dbReference>
<dbReference type="GO" id="GO:0071456">
    <property type="term" value="P:cellular response to hypoxia"/>
    <property type="evidence" value="ECO:0007669"/>
    <property type="project" value="TreeGrafter"/>
</dbReference>
<dbReference type="CDD" id="cd00130">
    <property type="entry name" value="PAS"/>
    <property type="match status" value="1"/>
</dbReference>
<keyword evidence="14" id="KW-1185">Reference proteome</keyword>
<evidence type="ECO:0000256" key="4">
    <source>
        <dbReference type="ARBA" id="ARBA00022843"/>
    </source>
</evidence>
<evidence type="ECO:0000256" key="3">
    <source>
        <dbReference type="ARBA" id="ARBA00022737"/>
    </source>
</evidence>
<feature type="region of interest" description="Disordered" evidence="11">
    <location>
        <begin position="240"/>
        <end position="273"/>
    </location>
</feature>
<dbReference type="EMBL" id="JAFIRN010000008">
    <property type="protein sequence ID" value="KAG5844123.1"/>
    <property type="molecule type" value="Genomic_DNA"/>
</dbReference>
<dbReference type="SUPFAM" id="SSF55785">
    <property type="entry name" value="PYP-like sensor domain (PAS domain)"/>
    <property type="match status" value="1"/>
</dbReference>
<evidence type="ECO:0000256" key="11">
    <source>
        <dbReference type="SAM" id="MobiDB-lite"/>
    </source>
</evidence>
<keyword evidence="3" id="KW-0677">Repeat</keyword>
<proteinExistence type="predicted"/>
<keyword evidence="4" id="KW-0832">Ubl conjugation</keyword>
<feature type="region of interest" description="Disordered" evidence="11">
    <location>
        <begin position="159"/>
        <end position="178"/>
    </location>
</feature>
<dbReference type="InterPro" id="IPR000014">
    <property type="entry name" value="PAS"/>
</dbReference>
<evidence type="ECO:0000256" key="7">
    <source>
        <dbReference type="ARBA" id="ARBA00023159"/>
    </source>
</evidence>
<dbReference type="PANTHER" id="PTHR23043:SF7">
    <property type="entry name" value="HYPOXIA-INDUCIBLE FACTOR 1-ALPHA"/>
    <property type="match status" value="1"/>
</dbReference>
<gene>
    <name evidence="13" type="ORF">ANANG_G00158160</name>
</gene>
<dbReference type="InterPro" id="IPR001610">
    <property type="entry name" value="PAC"/>
</dbReference>
<dbReference type="PANTHER" id="PTHR23043">
    <property type="entry name" value="HYPOXIA-INDUCIBLE FACTOR 1 ALPHA"/>
    <property type="match status" value="1"/>
</dbReference>
<keyword evidence="9" id="KW-0539">Nucleus</keyword>
<accession>A0A9D3RV01</accession>
<dbReference type="GO" id="GO:0005634">
    <property type="term" value="C:nucleus"/>
    <property type="evidence" value="ECO:0007669"/>
    <property type="project" value="UniProtKB-SubCell"/>
</dbReference>
<evidence type="ECO:0000256" key="2">
    <source>
        <dbReference type="ARBA" id="ARBA00014446"/>
    </source>
</evidence>
<organism evidence="13 14">
    <name type="scientific">Anguilla anguilla</name>
    <name type="common">European freshwater eel</name>
    <name type="synonym">Muraena anguilla</name>
    <dbReference type="NCBI Taxonomy" id="7936"/>
    <lineage>
        <taxon>Eukaryota</taxon>
        <taxon>Metazoa</taxon>
        <taxon>Chordata</taxon>
        <taxon>Craniata</taxon>
        <taxon>Vertebrata</taxon>
        <taxon>Euteleostomi</taxon>
        <taxon>Actinopterygii</taxon>
        <taxon>Neopterygii</taxon>
        <taxon>Teleostei</taxon>
        <taxon>Anguilliformes</taxon>
        <taxon>Anguillidae</taxon>
        <taxon>Anguilla</taxon>
    </lineage>
</organism>
<dbReference type="NCBIfam" id="TIGR00229">
    <property type="entry name" value="sensory_box"/>
    <property type="match status" value="1"/>
</dbReference>
<protein>
    <recommendedName>
        <fullName evidence="2">Hypoxia-inducible factor 1-alpha</fullName>
    </recommendedName>
</protein>
<name>A0A9D3RV01_ANGAN</name>
<keyword evidence="6" id="KW-0238">DNA-binding</keyword>
<comment type="caution">
    <text evidence="13">The sequence shown here is derived from an EMBL/GenBank/DDBJ whole genome shotgun (WGS) entry which is preliminary data.</text>
</comment>
<dbReference type="FunFam" id="3.30.450.20:FF:000015">
    <property type="entry name" value="Hypoxia-inducible factor 1-alpha isoform 1"/>
    <property type="match status" value="1"/>
</dbReference>
<reference evidence="13" key="1">
    <citation type="submission" date="2021-01" db="EMBL/GenBank/DDBJ databases">
        <title>A chromosome-scale assembly of European eel, Anguilla anguilla.</title>
        <authorList>
            <person name="Henkel C."/>
            <person name="Jong-Raadsen S.A."/>
            <person name="Dufour S."/>
            <person name="Weltzien F.-A."/>
            <person name="Palstra A.P."/>
            <person name="Pelster B."/>
            <person name="Spaink H.P."/>
            <person name="Van Den Thillart G.E."/>
            <person name="Jansen H."/>
            <person name="Zahm M."/>
            <person name="Klopp C."/>
            <person name="Cedric C."/>
            <person name="Louis A."/>
            <person name="Berthelot C."/>
            <person name="Parey E."/>
            <person name="Roest Crollius H."/>
            <person name="Montfort J."/>
            <person name="Robinson-Rechavi M."/>
            <person name="Bucao C."/>
            <person name="Bouchez O."/>
            <person name="Gislard M."/>
            <person name="Lluch J."/>
            <person name="Milhes M."/>
            <person name="Lampietro C."/>
            <person name="Lopez Roques C."/>
            <person name="Donnadieu C."/>
            <person name="Braasch I."/>
            <person name="Desvignes T."/>
            <person name="Postlethwait J."/>
            <person name="Bobe J."/>
            <person name="Guiguen Y."/>
            <person name="Dirks R."/>
        </authorList>
    </citation>
    <scope>NUCLEOTIDE SEQUENCE</scope>
    <source>
        <strain evidence="13">Tag_6206</strain>
        <tissue evidence="13">Liver</tissue>
    </source>
</reference>